<name>A0ABS9ZAX5_9HYPH</name>
<evidence type="ECO:0000313" key="1">
    <source>
        <dbReference type="EMBL" id="MCI4684768.1"/>
    </source>
</evidence>
<dbReference type="Proteomes" id="UP001139104">
    <property type="component" value="Unassembled WGS sequence"/>
</dbReference>
<sequence>MDWDEIEPQAARIFNIWTSEGDLHFAKETWGHLASAGLADDDGPVVYTLSLLRLLVLRQICGEFSREKWDEGADDDLADCASELDFDQLALGVIAGEHMKGDALLYHDEYDLKCAAIAVACDAVRAEVVDCLRKAYGGSGGVYARLSRIAGDDDGGGPDDYNATANNLAAFNYSEDL</sequence>
<dbReference type="RefSeq" id="WP_243068649.1">
    <property type="nucleotide sequence ID" value="NZ_JAIVFK010000005.1"/>
</dbReference>
<gene>
    <name evidence="1" type="ORF">K2U94_18695</name>
</gene>
<comment type="caution">
    <text evidence="1">The sequence shown here is derived from an EMBL/GenBank/DDBJ whole genome shotgun (WGS) entry which is preliminary data.</text>
</comment>
<accession>A0ABS9ZAX5</accession>
<protein>
    <submittedName>
        <fullName evidence="1">Uncharacterized protein</fullName>
    </submittedName>
</protein>
<keyword evidence="2" id="KW-1185">Reference proteome</keyword>
<proteinExistence type="predicted"/>
<organism evidence="1 2">
    <name type="scientific">Candidatus Rhodoblastus alkanivorans</name>
    <dbReference type="NCBI Taxonomy" id="2954117"/>
    <lineage>
        <taxon>Bacteria</taxon>
        <taxon>Pseudomonadati</taxon>
        <taxon>Pseudomonadota</taxon>
        <taxon>Alphaproteobacteria</taxon>
        <taxon>Hyphomicrobiales</taxon>
        <taxon>Rhodoblastaceae</taxon>
        <taxon>Rhodoblastus</taxon>
    </lineage>
</organism>
<reference evidence="1" key="1">
    <citation type="journal article" date="2022" name="ISME J.">
        <title>Identification of active gaseous-alkane degraders at natural gas seeps.</title>
        <authorList>
            <person name="Farhan Ul Haque M."/>
            <person name="Hernandez M."/>
            <person name="Crombie A.T."/>
            <person name="Murrell J.C."/>
        </authorList>
    </citation>
    <scope>NUCLEOTIDE SEQUENCE</scope>
    <source>
        <strain evidence="1">PC2</strain>
    </source>
</reference>
<evidence type="ECO:0000313" key="2">
    <source>
        <dbReference type="Proteomes" id="UP001139104"/>
    </source>
</evidence>
<dbReference type="EMBL" id="JAIVFP010000001">
    <property type="protein sequence ID" value="MCI4684768.1"/>
    <property type="molecule type" value="Genomic_DNA"/>
</dbReference>